<gene>
    <name evidence="1" type="ORF">AVDCRST_MAG93-8103</name>
</gene>
<organism evidence="1">
    <name type="scientific">uncultured Chloroflexia bacterium</name>
    <dbReference type="NCBI Taxonomy" id="1672391"/>
    <lineage>
        <taxon>Bacteria</taxon>
        <taxon>Bacillati</taxon>
        <taxon>Chloroflexota</taxon>
        <taxon>Chloroflexia</taxon>
        <taxon>environmental samples</taxon>
    </lineage>
</organism>
<evidence type="ECO:0000313" key="1">
    <source>
        <dbReference type="EMBL" id="CAA9367600.1"/>
    </source>
</evidence>
<proteinExistence type="predicted"/>
<reference evidence="1" key="1">
    <citation type="submission" date="2020-02" db="EMBL/GenBank/DDBJ databases">
        <authorList>
            <person name="Meier V. D."/>
        </authorList>
    </citation>
    <scope>NUCLEOTIDE SEQUENCE</scope>
    <source>
        <strain evidence="1">AVDCRST_MAG93</strain>
    </source>
</reference>
<sequence length="59" mass="6621">MKIVGRLVLRFPHGRDVKVELRSGAPSSFLSMTWVTDRHQRLLLRARVGDSCTSGDPIT</sequence>
<protein>
    <submittedName>
        <fullName evidence="1">Uncharacterized protein</fullName>
    </submittedName>
</protein>
<dbReference type="AlphaFoldDB" id="A0A6J4MY48"/>
<feature type="non-terminal residue" evidence="1">
    <location>
        <position position="59"/>
    </location>
</feature>
<name>A0A6J4MY48_9CHLR</name>
<dbReference type="EMBL" id="CADCTR010002732">
    <property type="protein sequence ID" value="CAA9367600.1"/>
    <property type="molecule type" value="Genomic_DNA"/>
</dbReference>
<accession>A0A6J4MY48</accession>